<feature type="transmembrane region" description="Helical" evidence="1">
    <location>
        <begin position="140"/>
        <end position="162"/>
    </location>
</feature>
<keyword evidence="1" id="KW-0472">Membrane</keyword>
<reference evidence="2" key="2">
    <citation type="submission" date="2021-04" db="EMBL/GenBank/DDBJ databases">
        <authorList>
            <person name="Gilroy R."/>
        </authorList>
    </citation>
    <scope>NUCLEOTIDE SEQUENCE</scope>
    <source>
        <strain evidence="2">CHK188-5543</strain>
    </source>
</reference>
<evidence type="ECO:0000313" key="3">
    <source>
        <dbReference type="Proteomes" id="UP000886800"/>
    </source>
</evidence>
<accession>A0A9D1WRE1</accession>
<gene>
    <name evidence="2" type="ORF">H9736_04690</name>
</gene>
<feature type="transmembrane region" description="Helical" evidence="1">
    <location>
        <begin position="55"/>
        <end position="76"/>
    </location>
</feature>
<evidence type="ECO:0000313" key="2">
    <source>
        <dbReference type="EMBL" id="HIX65527.1"/>
    </source>
</evidence>
<dbReference type="EMBL" id="DXES01000104">
    <property type="protein sequence ID" value="HIX65527.1"/>
    <property type="molecule type" value="Genomic_DNA"/>
</dbReference>
<name>A0A9D1WRE1_9FIRM</name>
<comment type="caution">
    <text evidence="2">The sequence shown here is derived from an EMBL/GenBank/DDBJ whole genome shotgun (WGS) entry which is preliminary data.</text>
</comment>
<feature type="transmembrane region" description="Helical" evidence="1">
    <location>
        <begin position="20"/>
        <end position="43"/>
    </location>
</feature>
<dbReference type="AlphaFoldDB" id="A0A9D1WRE1"/>
<dbReference type="Proteomes" id="UP000886800">
    <property type="component" value="Unassembled WGS sequence"/>
</dbReference>
<keyword evidence="1" id="KW-0812">Transmembrane</keyword>
<keyword evidence="1" id="KW-1133">Transmembrane helix</keyword>
<proteinExistence type="predicted"/>
<reference evidence="2" key="1">
    <citation type="journal article" date="2021" name="PeerJ">
        <title>Extensive microbial diversity within the chicken gut microbiome revealed by metagenomics and culture.</title>
        <authorList>
            <person name="Gilroy R."/>
            <person name="Ravi A."/>
            <person name="Getino M."/>
            <person name="Pursley I."/>
            <person name="Horton D.L."/>
            <person name="Alikhan N.F."/>
            <person name="Baker D."/>
            <person name="Gharbi K."/>
            <person name="Hall N."/>
            <person name="Watson M."/>
            <person name="Adriaenssens E.M."/>
            <person name="Foster-Nyarko E."/>
            <person name="Jarju S."/>
            <person name="Secka A."/>
            <person name="Antonio M."/>
            <person name="Oren A."/>
            <person name="Chaudhuri R.R."/>
            <person name="La Ragione R."/>
            <person name="Hildebrand F."/>
            <person name="Pallen M.J."/>
        </authorList>
    </citation>
    <scope>NUCLEOTIDE SEQUENCE</scope>
    <source>
        <strain evidence="2">CHK188-5543</strain>
    </source>
</reference>
<evidence type="ECO:0000256" key="1">
    <source>
        <dbReference type="SAM" id="Phobius"/>
    </source>
</evidence>
<protein>
    <submittedName>
        <fullName evidence="2">Uncharacterized protein</fullName>
    </submittedName>
</protein>
<feature type="transmembrane region" description="Helical" evidence="1">
    <location>
        <begin position="88"/>
        <end position="107"/>
    </location>
</feature>
<sequence>MTYSYHYASDLGGMSGPLGAVFAVLGGLIMVAILLGIVAYLLASIGVSRLARGRGMSGSWMAWIPLLGLYLLGAIVDDIRSRSGRPGSNYRTLLLVLSVVATAGGLIPLVGGIAAALCGFALYILQAVAVYQIYQDYAPGSAVPMLVFSILLPLSCIFLFAIRNRRPLSLAAAPAGGYRV</sequence>
<organism evidence="2 3">
    <name type="scientific">Candidatus Anaerotruncus excrementipullorum</name>
    <dbReference type="NCBI Taxonomy" id="2838465"/>
    <lineage>
        <taxon>Bacteria</taxon>
        <taxon>Bacillati</taxon>
        <taxon>Bacillota</taxon>
        <taxon>Clostridia</taxon>
        <taxon>Eubacteriales</taxon>
        <taxon>Oscillospiraceae</taxon>
        <taxon>Anaerotruncus</taxon>
    </lineage>
</organism>